<keyword evidence="3 7" id="KW-0479">Metal-binding</keyword>
<dbReference type="InterPro" id="IPR050196">
    <property type="entry name" value="Cytochrome_P450_Monoox"/>
</dbReference>
<dbReference type="Pfam" id="PF00067">
    <property type="entry name" value="p450"/>
    <property type="match status" value="1"/>
</dbReference>
<dbReference type="OMA" id="PMEMASQ"/>
<dbReference type="InterPro" id="IPR036396">
    <property type="entry name" value="Cyt_P450_sf"/>
</dbReference>
<dbReference type="GeneID" id="19201096"/>
<dbReference type="RefSeq" id="XP_007769933.1">
    <property type="nucleotide sequence ID" value="XM_007771743.1"/>
</dbReference>
<evidence type="ECO:0000256" key="4">
    <source>
        <dbReference type="ARBA" id="ARBA00023002"/>
    </source>
</evidence>
<comment type="caution">
    <text evidence="9">The sequence shown here is derived from an EMBL/GenBank/DDBJ whole genome shotgun (WGS) entry which is preliminary data.</text>
</comment>
<gene>
    <name evidence="9" type="ORF">CONPUDRAFT_137870</name>
</gene>
<evidence type="ECO:0000256" key="1">
    <source>
        <dbReference type="ARBA" id="ARBA00010617"/>
    </source>
</evidence>
<evidence type="ECO:0000256" key="3">
    <source>
        <dbReference type="ARBA" id="ARBA00022723"/>
    </source>
</evidence>
<dbReference type="EMBL" id="JH711580">
    <property type="protein sequence ID" value="EIW79541.1"/>
    <property type="molecule type" value="Genomic_DNA"/>
</dbReference>
<dbReference type="KEGG" id="cput:CONPUDRAFT_137870"/>
<dbReference type="GO" id="GO:0016705">
    <property type="term" value="F:oxidoreductase activity, acting on paired donors, with incorporation or reduction of molecular oxygen"/>
    <property type="evidence" value="ECO:0007669"/>
    <property type="project" value="InterPro"/>
</dbReference>
<dbReference type="PANTHER" id="PTHR24291">
    <property type="entry name" value="CYTOCHROME P450 FAMILY 4"/>
    <property type="match status" value="1"/>
</dbReference>
<dbReference type="InterPro" id="IPR002401">
    <property type="entry name" value="Cyt_P450_E_grp-I"/>
</dbReference>
<evidence type="ECO:0000256" key="7">
    <source>
        <dbReference type="PIRSR" id="PIRSR602401-1"/>
    </source>
</evidence>
<keyword evidence="10" id="KW-1185">Reference proteome</keyword>
<evidence type="ECO:0000256" key="5">
    <source>
        <dbReference type="ARBA" id="ARBA00023004"/>
    </source>
</evidence>
<evidence type="ECO:0000313" key="9">
    <source>
        <dbReference type="EMBL" id="EIW79541.1"/>
    </source>
</evidence>
<dbReference type="Proteomes" id="UP000053558">
    <property type="component" value="Unassembled WGS sequence"/>
</dbReference>
<protein>
    <submittedName>
        <fullName evidence="9">Cytochrome P450</fullName>
    </submittedName>
</protein>
<evidence type="ECO:0000256" key="8">
    <source>
        <dbReference type="SAM" id="SignalP"/>
    </source>
</evidence>
<keyword evidence="6" id="KW-0503">Monooxygenase</keyword>
<feature type="chain" id="PRO_5024345346" evidence="8">
    <location>
        <begin position="23"/>
        <end position="518"/>
    </location>
</feature>
<dbReference type="PANTHER" id="PTHR24291:SF50">
    <property type="entry name" value="BIFUNCTIONAL ALBAFLAVENONE MONOOXYGENASE_TERPENE SYNTHASE"/>
    <property type="match status" value="1"/>
</dbReference>
<evidence type="ECO:0000256" key="6">
    <source>
        <dbReference type="ARBA" id="ARBA00023033"/>
    </source>
</evidence>
<dbReference type="PRINTS" id="PR00463">
    <property type="entry name" value="EP450I"/>
</dbReference>
<dbReference type="SUPFAM" id="SSF48264">
    <property type="entry name" value="Cytochrome P450"/>
    <property type="match status" value="1"/>
</dbReference>
<proteinExistence type="inferred from homology"/>
<keyword evidence="2 7" id="KW-0349">Heme</keyword>
<sequence length="518" mass="59115">MSSSTVLYALLSVFLVSRYVKYRNGCKSVAGIPIMTVPCAPFSLLGSLLPTSRFNPGMCFQWEWRNWIYERYGSETVAIVPFLFGRPIIYTSSLEVSREVLDTKNPFLKAEDATQAVLQYGHNIFTSNGDEWKRHRRILGPAFTTETYNMVWEETSSLYHEMCSEEGWDAKNTVDLPAVKVFTDKFSLIILSRCAFGVPLGWKQEKPKEGEMAFGDALLHVMDSCIARLITPRWMYWLPVPQLHQIEKAHRTLSDVMHKLIREQRQAFSAEKDGEGSKRRDVVSLMVRAREQEGKFTMSDDELVGNTFFLLFAGHETMAHIWNSTLGFLALYEDIQVDMYKEIQAAAPDDTPITFSMASQLDKVLACFIETGRLFSPGFVLVRDTTDNIVLPHFERSGARSQVGLGPDVRVAVDVVGLHHNPRHFSEPEEYRPSRWYGVSESDVSIFSVGPRACTGRRFALTEACCFLAHLLRDWRVEIIARPGESKTEWRQRVMRAHTTMTMGVGDVPVRLIRRERL</sequence>
<dbReference type="Gene3D" id="1.10.630.10">
    <property type="entry name" value="Cytochrome P450"/>
    <property type="match status" value="1"/>
</dbReference>
<dbReference type="AlphaFoldDB" id="A0A5M3MLT6"/>
<feature type="binding site" description="axial binding residue" evidence="7">
    <location>
        <position position="454"/>
    </location>
    <ligand>
        <name>heme</name>
        <dbReference type="ChEBI" id="CHEBI:30413"/>
    </ligand>
    <ligandPart>
        <name>Fe</name>
        <dbReference type="ChEBI" id="CHEBI:18248"/>
    </ligandPart>
</feature>
<dbReference type="InterPro" id="IPR001128">
    <property type="entry name" value="Cyt_P450"/>
</dbReference>
<organism evidence="9 10">
    <name type="scientific">Coniophora puteana (strain RWD-64-598)</name>
    <name type="common">Brown rot fungus</name>
    <dbReference type="NCBI Taxonomy" id="741705"/>
    <lineage>
        <taxon>Eukaryota</taxon>
        <taxon>Fungi</taxon>
        <taxon>Dikarya</taxon>
        <taxon>Basidiomycota</taxon>
        <taxon>Agaricomycotina</taxon>
        <taxon>Agaricomycetes</taxon>
        <taxon>Agaricomycetidae</taxon>
        <taxon>Boletales</taxon>
        <taxon>Coniophorineae</taxon>
        <taxon>Coniophoraceae</taxon>
        <taxon>Coniophora</taxon>
    </lineage>
</organism>
<comment type="cofactor">
    <cofactor evidence="7">
        <name>heme</name>
        <dbReference type="ChEBI" id="CHEBI:30413"/>
    </cofactor>
</comment>
<accession>A0A5M3MLT6</accession>
<dbReference type="GO" id="GO:0020037">
    <property type="term" value="F:heme binding"/>
    <property type="evidence" value="ECO:0007669"/>
    <property type="project" value="InterPro"/>
</dbReference>
<dbReference type="OrthoDB" id="1470350at2759"/>
<evidence type="ECO:0000313" key="10">
    <source>
        <dbReference type="Proteomes" id="UP000053558"/>
    </source>
</evidence>
<keyword evidence="4" id="KW-0560">Oxidoreductase</keyword>
<name>A0A5M3MLT6_CONPW</name>
<dbReference type="GO" id="GO:0005506">
    <property type="term" value="F:iron ion binding"/>
    <property type="evidence" value="ECO:0007669"/>
    <property type="project" value="InterPro"/>
</dbReference>
<keyword evidence="5 7" id="KW-0408">Iron</keyword>
<feature type="signal peptide" evidence="8">
    <location>
        <begin position="1"/>
        <end position="22"/>
    </location>
</feature>
<dbReference type="GO" id="GO:0004497">
    <property type="term" value="F:monooxygenase activity"/>
    <property type="evidence" value="ECO:0007669"/>
    <property type="project" value="UniProtKB-KW"/>
</dbReference>
<reference evidence="10" key="1">
    <citation type="journal article" date="2012" name="Science">
        <title>The Paleozoic origin of enzymatic lignin decomposition reconstructed from 31 fungal genomes.</title>
        <authorList>
            <person name="Floudas D."/>
            <person name="Binder M."/>
            <person name="Riley R."/>
            <person name="Barry K."/>
            <person name="Blanchette R.A."/>
            <person name="Henrissat B."/>
            <person name="Martinez A.T."/>
            <person name="Otillar R."/>
            <person name="Spatafora J.W."/>
            <person name="Yadav J.S."/>
            <person name="Aerts A."/>
            <person name="Benoit I."/>
            <person name="Boyd A."/>
            <person name="Carlson A."/>
            <person name="Copeland A."/>
            <person name="Coutinho P.M."/>
            <person name="de Vries R.P."/>
            <person name="Ferreira P."/>
            <person name="Findley K."/>
            <person name="Foster B."/>
            <person name="Gaskell J."/>
            <person name="Glotzer D."/>
            <person name="Gorecki P."/>
            <person name="Heitman J."/>
            <person name="Hesse C."/>
            <person name="Hori C."/>
            <person name="Igarashi K."/>
            <person name="Jurgens J.A."/>
            <person name="Kallen N."/>
            <person name="Kersten P."/>
            <person name="Kohler A."/>
            <person name="Kuees U."/>
            <person name="Kumar T.K.A."/>
            <person name="Kuo A."/>
            <person name="LaButti K."/>
            <person name="Larrondo L.F."/>
            <person name="Lindquist E."/>
            <person name="Ling A."/>
            <person name="Lombard V."/>
            <person name="Lucas S."/>
            <person name="Lundell T."/>
            <person name="Martin R."/>
            <person name="McLaughlin D.J."/>
            <person name="Morgenstern I."/>
            <person name="Morin E."/>
            <person name="Murat C."/>
            <person name="Nagy L.G."/>
            <person name="Nolan M."/>
            <person name="Ohm R.A."/>
            <person name="Patyshakuliyeva A."/>
            <person name="Rokas A."/>
            <person name="Ruiz-Duenas F.J."/>
            <person name="Sabat G."/>
            <person name="Salamov A."/>
            <person name="Samejima M."/>
            <person name="Schmutz J."/>
            <person name="Slot J.C."/>
            <person name="St John F."/>
            <person name="Stenlid J."/>
            <person name="Sun H."/>
            <person name="Sun S."/>
            <person name="Syed K."/>
            <person name="Tsang A."/>
            <person name="Wiebenga A."/>
            <person name="Young D."/>
            <person name="Pisabarro A."/>
            <person name="Eastwood D.C."/>
            <person name="Martin F."/>
            <person name="Cullen D."/>
            <person name="Grigoriev I.V."/>
            <person name="Hibbett D.S."/>
        </authorList>
    </citation>
    <scope>NUCLEOTIDE SEQUENCE [LARGE SCALE GENOMIC DNA]</scope>
    <source>
        <strain evidence="10">RWD-64-598 SS2</strain>
    </source>
</reference>
<evidence type="ECO:0000256" key="2">
    <source>
        <dbReference type="ARBA" id="ARBA00022617"/>
    </source>
</evidence>
<keyword evidence="8" id="KW-0732">Signal</keyword>
<comment type="similarity">
    <text evidence="1">Belongs to the cytochrome P450 family.</text>
</comment>